<proteinExistence type="predicted"/>
<organism evidence="1 2">
    <name type="scientific">Araneus ventricosus</name>
    <name type="common">Orbweaver spider</name>
    <name type="synonym">Epeira ventricosa</name>
    <dbReference type="NCBI Taxonomy" id="182803"/>
    <lineage>
        <taxon>Eukaryota</taxon>
        <taxon>Metazoa</taxon>
        <taxon>Ecdysozoa</taxon>
        <taxon>Arthropoda</taxon>
        <taxon>Chelicerata</taxon>
        <taxon>Arachnida</taxon>
        <taxon>Araneae</taxon>
        <taxon>Araneomorphae</taxon>
        <taxon>Entelegynae</taxon>
        <taxon>Araneoidea</taxon>
        <taxon>Araneidae</taxon>
        <taxon>Araneus</taxon>
    </lineage>
</organism>
<gene>
    <name evidence="1" type="ORF">AVEN_211720_1</name>
</gene>
<comment type="caution">
    <text evidence="1">The sequence shown here is derived from an EMBL/GenBank/DDBJ whole genome shotgun (WGS) entry which is preliminary data.</text>
</comment>
<sequence>MRGLHICSSYGRTATALLTVDFLEHSDQVSKVCKVKEFWFTLALRFDIHLDDTKLFIPQPPPDPNPRFATEWMDDTNICVRVLSLHILRKLDCPPCQSQNQFLGRFTHSLLRRDIMHQIRPQPVFASLILPKQPNIAL</sequence>
<dbReference type="EMBL" id="BGPR01015834">
    <property type="protein sequence ID" value="GBN70803.1"/>
    <property type="molecule type" value="Genomic_DNA"/>
</dbReference>
<evidence type="ECO:0000313" key="1">
    <source>
        <dbReference type="EMBL" id="GBN70803.1"/>
    </source>
</evidence>
<protein>
    <submittedName>
        <fullName evidence="1">Uncharacterized protein</fullName>
    </submittedName>
</protein>
<evidence type="ECO:0000313" key="2">
    <source>
        <dbReference type="Proteomes" id="UP000499080"/>
    </source>
</evidence>
<reference evidence="1 2" key="1">
    <citation type="journal article" date="2019" name="Sci. Rep.">
        <title>Orb-weaving spider Araneus ventricosus genome elucidates the spidroin gene catalogue.</title>
        <authorList>
            <person name="Kono N."/>
            <person name="Nakamura H."/>
            <person name="Ohtoshi R."/>
            <person name="Moran D.A.P."/>
            <person name="Shinohara A."/>
            <person name="Yoshida Y."/>
            <person name="Fujiwara M."/>
            <person name="Mori M."/>
            <person name="Tomita M."/>
            <person name="Arakawa K."/>
        </authorList>
    </citation>
    <scope>NUCLEOTIDE SEQUENCE [LARGE SCALE GENOMIC DNA]</scope>
</reference>
<dbReference type="Proteomes" id="UP000499080">
    <property type="component" value="Unassembled WGS sequence"/>
</dbReference>
<dbReference type="AlphaFoldDB" id="A0A4Y2R579"/>
<accession>A0A4Y2R579</accession>
<name>A0A4Y2R579_ARAVE</name>
<keyword evidence="2" id="KW-1185">Reference proteome</keyword>